<evidence type="ECO:0000256" key="1">
    <source>
        <dbReference type="SAM" id="MobiDB-lite"/>
    </source>
</evidence>
<feature type="compositionally biased region" description="Polar residues" evidence="1">
    <location>
        <begin position="58"/>
        <end position="80"/>
    </location>
</feature>
<comment type="caution">
    <text evidence="2">The sequence shown here is derived from an EMBL/GenBank/DDBJ whole genome shotgun (WGS) entry which is preliminary data.</text>
</comment>
<protein>
    <submittedName>
        <fullName evidence="2">Uncharacterized protein</fullName>
    </submittedName>
</protein>
<evidence type="ECO:0000313" key="3">
    <source>
        <dbReference type="Proteomes" id="UP000287547"/>
    </source>
</evidence>
<proteinExistence type="predicted"/>
<dbReference type="RefSeq" id="WP_037260807.1">
    <property type="nucleotide sequence ID" value="NZ_QHKI01000004.1"/>
</dbReference>
<gene>
    <name evidence="2" type="ORF">DMH04_08245</name>
</gene>
<feature type="region of interest" description="Disordered" evidence="1">
    <location>
        <begin position="56"/>
        <end position="80"/>
    </location>
</feature>
<sequence>MGDQTQHDAARIELQELLLTAEDVNEFPRKLALVAADGMGSGISCGITLHRDGRPATVASSDTRATQVMRSSTATWRGRA</sequence>
<dbReference type="Proteomes" id="UP000287547">
    <property type="component" value="Unassembled WGS sequence"/>
</dbReference>
<name>A0A428ZKL7_KIBAR</name>
<reference evidence="2 3" key="1">
    <citation type="submission" date="2018-05" db="EMBL/GenBank/DDBJ databases">
        <title>Evolution of GPA BGCs.</title>
        <authorList>
            <person name="Waglechner N."/>
            <person name="Wright G.D."/>
        </authorList>
    </citation>
    <scope>NUCLEOTIDE SEQUENCE [LARGE SCALE GENOMIC DNA]</scope>
    <source>
        <strain evidence="2 3">A82846</strain>
    </source>
</reference>
<accession>A0A428ZKL7</accession>
<dbReference type="OrthoDB" id="3820533at2"/>
<organism evidence="2 3">
    <name type="scientific">Kibdelosporangium aridum</name>
    <dbReference type="NCBI Taxonomy" id="2030"/>
    <lineage>
        <taxon>Bacteria</taxon>
        <taxon>Bacillati</taxon>
        <taxon>Actinomycetota</taxon>
        <taxon>Actinomycetes</taxon>
        <taxon>Pseudonocardiales</taxon>
        <taxon>Pseudonocardiaceae</taxon>
        <taxon>Kibdelosporangium</taxon>
    </lineage>
</organism>
<dbReference type="EMBL" id="QHKI01000004">
    <property type="protein sequence ID" value="RSM88613.1"/>
    <property type="molecule type" value="Genomic_DNA"/>
</dbReference>
<evidence type="ECO:0000313" key="2">
    <source>
        <dbReference type="EMBL" id="RSM88613.1"/>
    </source>
</evidence>
<dbReference type="AlphaFoldDB" id="A0A428ZKL7"/>